<dbReference type="SUPFAM" id="SSF50978">
    <property type="entry name" value="WD40 repeat-like"/>
    <property type="match status" value="1"/>
</dbReference>
<gene>
    <name evidence="2" type="ORF">NLU13_8656</name>
</gene>
<evidence type="ECO:0000313" key="2">
    <source>
        <dbReference type="EMBL" id="KAK0384570.1"/>
    </source>
</evidence>
<evidence type="ECO:0008006" key="4">
    <source>
        <dbReference type="Google" id="ProtNLM"/>
    </source>
</evidence>
<feature type="region of interest" description="Disordered" evidence="1">
    <location>
        <begin position="612"/>
        <end position="632"/>
    </location>
</feature>
<name>A0AA39GC42_SARSR</name>
<feature type="compositionally biased region" description="Basic and acidic residues" evidence="1">
    <location>
        <begin position="65"/>
        <end position="76"/>
    </location>
</feature>
<dbReference type="InterPro" id="IPR036322">
    <property type="entry name" value="WD40_repeat_dom_sf"/>
</dbReference>
<evidence type="ECO:0000256" key="1">
    <source>
        <dbReference type="SAM" id="MobiDB-lite"/>
    </source>
</evidence>
<evidence type="ECO:0000313" key="3">
    <source>
        <dbReference type="Proteomes" id="UP001175261"/>
    </source>
</evidence>
<dbReference type="Gene3D" id="2.130.10.10">
    <property type="entry name" value="YVTN repeat-like/Quinoprotein amine dehydrogenase"/>
    <property type="match status" value="1"/>
</dbReference>
<proteinExistence type="predicted"/>
<reference evidence="2" key="1">
    <citation type="submission" date="2022-10" db="EMBL/GenBank/DDBJ databases">
        <title>Determination and structural analysis of whole genome sequence of Sarocladium strictum F4-1.</title>
        <authorList>
            <person name="Hu L."/>
            <person name="Jiang Y."/>
        </authorList>
    </citation>
    <scope>NUCLEOTIDE SEQUENCE</scope>
    <source>
        <strain evidence="2">F4-1</strain>
    </source>
</reference>
<comment type="caution">
    <text evidence="2">The sequence shown here is derived from an EMBL/GenBank/DDBJ whole genome shotgun (WGS) entry which is preliminary data.</text>
</comment>
<feature type="region of interest" description="Disordered" evidence="1">
    <location>
        <begin position="171"/>
        <end position="193"/>
    </location>
</feature>
<feature type="compositionally biased region" description="Basic and acidic residues" evidence="1">
    <location>
        <begin position="91"/>
        <end position="100"/>
    </location>
</feature>
<dbReference type="AlphaFoldDB" id="A0AA39GC42"/>
<keyword evidence="3" id="KW-1185">Reference proteome</keyword>
<feature type="compositionally biased region" description="Polar residues" evidence="1">
    <location>
        <begin position="400"/>
        <end position="411"/>
    </location>
</feature>
<dbReference type="EMBL" id="JAPDFR010000008">
    <property type="protein sequence ID" value="KAK0384570.1"/>
    <property type="molecule type" value="Genomic_DNA"/>
</dbReference>
<protein>
    <recommendedName>
        <fullName evidence="4">Nucleoporin NUP37</fullName>
    </recommendedName>
</protein>
<accession>A0AA39GC42</accession>
<dbReference type="Proteomes" id="UP001175261">
    <property type="component" value="Unassembled WGS sequence"/>
</dbReference>
<feature type="region of interest" description="Disordered" evidence="1">
    <location>
        <begin position="65"/>
        <end position="109"/>
    </location>
</feature>
<organism evidence="2 3">
    <name type="scientific">Sarocladium strictum</name>
    <name type="common">Black bundle disease fungus</name>
    <name type="synonym">Acremonium strictum</name>
    <dbReference type="NCBI Taxonomy" id="5046"/>
    <lineage>
        <taxon>Eukaryota</taxon>
        <taxon>Fungi</taxon>
        <taxon>Dikarya</taxon>
        <taxon>Ascomycota</taxon>
        <taxon>Pezizomycotina</taxon>
        <taxon>Sordariomycetes</taxon>
        <taxon>Hypocreomycetidae</taxon>
        <taxon>Hypocreales</taxon>
        <taxon>Sarocladiaceae</taxon>
        <taxon>Sarocladium</taxon>
    </lineage>
</organism>
<dbReference type="InterPro" id="IPR015943">
    <property type="entry name" value="WD40/YVTN_repeat-like_dom_sf"/>
</dbReference>
<feature type="region of interest" description="Disordered" evidence="1">
    <location>
        <begin position="400"/>
        <end position="424"/>
    </location>
</feature>
<sequence>MAVPSAPRLRRTAQNTQLTYNLSRRINDVKTYPIQSPQGATILLYGHDEGLTLVWRGGQRFKSKAAEKSQDKRNGSSEDAVMIIDSDEDEAPAKGKNDKAEFEDEVDDGPHPEIIQTLDLAFDAPVLHIAVMPVSPCAASEGAWQGATILTEKLVLAVSSADKQNFLVTAPLTPPSPESKAQSKGSAAKAGSGSWGDTLISLGRHHKVSDGIAITLAKGKSARAIVAAHSREASGTLRLWEVPLDAKSTRDAPVEPFQTEYLPSPLTGISFNPTHTTQLLVISSPHGVRIYDYALPSLPDPEDAGPYPTQGSWLLTLYQPFSRPTASRKPVLDAAWIAHGRAVFALLADGMWGIWDVDGSSPSASGSSMSNKLKSGVRGAALTAFSVSGYVEGANSLRNSTGHVRENSNSGEFAPMTPHTRRQATATLVTSSGADRLATVKGGVAVYGLSATGSTQPDESVALWVGGHEHIAVIPGIYRFWETQLRKGAGGGVNLFSGAQPTRMVKLQDVATGLQGERCCGIDLVADPSAGNEDGGLPVDVVVQGETRLVVVRSGDSGTDLRSGAITHKRRLFSKGERSSAIIVHGNSNRTGSQSYNLSTSQHGTLRRRLSQAVDDAPEDDDDTTMGTVLPSRSRSGFGFADTLDAAADESSDLTRRNVEREMLDIMDIDKALDGLDGSRGNGTKKVFFEED</sequence>
<feature type="compositionally biased region" description="Low complexity" evidence="1">
    <location>
        <begin position="179"/>
        <end position="192"/>
    </location>
</feature>